<dbReference type="GO" id="GO:0015935">
    <property type="term" value="C:small ribosomal subunit"/>
    <property type="evidence" value="ECO:0007669"/>
    <property type="project" value="TreeGrafter"/>
</dbReference>
<evidence type="ECO:0000313" key="6">
    <source>
        <dbReference type="Proteomes" id="UP000176413"/>
    </source>
</evidence>
<protein>
    <recommendedName>
        <fullName evidence="3">Small ribosomal subunit protein bS16</fullName>
    </recommendedName>
</protein>
<comment type="similarity">
    <text evidence="3">Belongs to the bacterial ribosomal protein bS16 family.</text>
</comment>
<feature type="region of interest" description="Disordered" evidence="4">
    <location>
        <begin position="88"/>
        <end position="154"/>
    </location>
</feature>
<organism evidence="5 6">
    <name type="scientific">Candidatus Magasanikbacteria bacterium RIFCSPHIGHO2_02_FULL_45_10</name>
    <dbReference type="NCBI Taxonomy" id="1798679"/>
    <lineage>
        <taxon>Bacteria</taxon>
        <taxon>Candidatus Magasanikiibacteriota</taxon>
    </lineage>
</organism>
<feature type="compositionally biased region" description="Low complexity" evidence="4">
    <location>
        <begin position="141"/>
        <end position="154"/>
    </location>
</feature>
<name>A0A1F6MAV8_9BACT</name>
<dbReference type="HAMAP" id="MF_00385">
    <property type="entry name" value="Ribosomal_bS16"/>
    <property type="match status" value="1"/>
</dbReference>
<feature type="compositionally biased region" description="Low complexity" evidence="4">
    <location>
        <begin position="104"/>
        <end position="121"/>
    </location>
</feature>
<evidence type="ECO:0000256" key="2">
    <source>
        <dbReference type="ARBA" id="ARBA00023274"/>
    </source>
</evidence>
<dbReference type="GO" id="GO:0005737">
    <property type="term" value="C:cytoplasm"/>
    <property type="evidence" value="ECO:0007669"/>
    <property type="project" value="UniProtKB-ARBA"/>
</dbReference>
<dbReference type="Pfam" id="PF00886">
    <property type="entry name" value="Ribosomal_S16"/>
    <property type="match status" value="1"/>
</dbReference>
<dbReference type="InterPro" id="IPR000307">
    <property type="entry name" value="Ribosomal_bS16"/>
</dbReference>
<dbReference type="PANTHER" id="PTHR12919">
    <property type="entry name" value="30S RIBOSOMAL PROTEIN S16"/>
    <property type="match status" value="1"/>
</dbReference>
<keyword evidence="1 3" id="KW-0689">Ribosomal protein</keyword>
<dbReference type="SUPFAM" id="SSF54565">
    <property type="entry name" value="Ribosomal protein S16"/>
    <property type="match status" value="1"/>
</dbReference>
<dbReference type="Gene3D" id="3.30.1320.10">
    <property type="match status" value="1"/>
</dbReference>
<accession>A0A1F6MAV8</accession>
<dbReference type="GO" id="GO:0006412">
    <property type="term" value="P:translation"/>
    <property type="evidence" value="ECO:0007669"/>
    <property type="project" value="UniProtKB-UniRule"/>
</dbReference>
<gene>
    <name evidence="3" type="primary">rpsP</name>
    <name evidence="5" type="ORF">A3D53_01035</name>
</gene>
<dbReference type="EMBL" id="MFQA01000029">
    <property type="protein sequence ID" value="OGH68802.1"/>
    <property type="molecule type" value="Genomic_DNA"/>
</dbReference>
<keyword evidence="2 3" id="KW-0687">Ribonucleoprotein</keyword>
<evidence type="ECO:0000256" key="3">
    <source>
        <dbReference type="HAMAP-Rule" id="MF_00385"/>
    </source>
</evidence>
<evidence type="ECO:0000256" key="1">
    <source>
        <dbReference type="ARBA" id="ARBA00022980"/>
    </source>
</evidence>
<evidence type="ECO:0000256" key="4">
    <source>
        <dbReference type="SAM" id="MobiDB-lite"/>
    </source>
</evidence>
<dbReference type="PANTHER" id="PTHR12919:SF20">
    <property type="entry name" value="SMALL RIBOSOMAL SUBUNIT PROTEIN BS16M"/>
    <property type="match status" value="1"/>
</dbReference>
<sequence length="154" mass="16344">MLAIRLQRVGKKKLAQYRLIINEKARDTKDVYLELLGTYNPHAKENAFQPKTDRILYWLGKGAQASPTVNNLLVSAGLVKGKKEKSVFLSQKRQKKLGEKKPAEAPAATAPAATPAIAAPAPEAPAKPEAPVAPAPEAPAKPETPAAPEVAPAA</sequence>
<proteinExistence type="inferred from homology"/>
<comment type="caution">
    <text evidence="5">The sequence shown here is derived from an EMBL/GenBank/DDBJ whole genome shotgun (WGS) entry which is preliminary data.</text>
</comment>
<dbReference type="AlphaFoldDB" id="A0A1F6MAV8"/>
<evidence type="ECO:0000313" key="5">
    <source>
        <dbReference type="EMBL" id="OGH68802.1"/>
    </source>
</evidence>
<dbReference type="InterPro" id="IPR023803">
    <property type="entry name" value="Ribosomal_bS16_dom_sf"/>
</dbReference>
<dbReference type="NCBIfam" id="TIGR00002">
    <property type="entry name" value="S16"/>
    <property type="match status" value="1"/>
</dbReference>
<dbReference type="GO" id="GO:0003735">
    <property type="term" value="F:structural constituent of ribosome"/>
    <property type="evidence" value="ECO:0007669"/>
    <property type="project" value="InterPro"/>
</dbReference>
<reference evidence="5 6" key="1">
    <citation type="journal article" date="2016" name="Nat. Commun.">
        <title>Thousands of microbial genomes shed light on interconnected biogeochemical processes in an aquifer system.</title>
        <authorList>
            <person name="Anantharaman K."/>
            <person name="Brown C.T."/>
            <person name="Hug L.A."/>
            <person name="Sharon I."/>
            <person name="Castelle C.J."/>
            <person name="Probst A.J."/>
            <person name="Thomas B.C."/>
            <person name="Singh A."/>
            <person name="Wilkins M.J."/>
            <person name="Karaoz U."/>
            <person name="Brodie E.L."/>
            <person name="Williams K.H."/>
            <person name="Hubbard S.S."/>
            <person name="Banfield J.F."/>
        </authorList>
    </citation>
    <scope>NUCLEOTIDE SEQUENCE [LARGE SCALE GENOMIC DNA]</scope>
</reference>
<dbReference type="Proteomes" id="UP000176413">
    <property type="component" value="Unassembled WGS sequence"/>
</dbReference>